<dbReference type="GO" id="GO:0003677">
    <property type="term" value="F:DNA binding"/>
    <property type="evidence" value="ECO:0007669"/>
    <property type="project" value="UniProtKB-KW"/>
</dbReference>
<dbReference type="GO" id="GO:0005737">
    <property type="term" value="C:cytoplasm"/>
    <property type="evidence" value="ECO:0007669"/>
    <property type="project" value="UniProtKB-SubCell"/>
</dbReference>
<evidence type="ECO:0000256" key="8">
    <source>
        <dbReference type="ARBA" id="ARBA00023159"/>
    </source>
</evidence>
<dbReference type="GO" id="GO:0003700">
    <property type="term" value="F:DNA-binding transcription factor activity"/>
    <property type="evidence" value="ECO:0007669"/>
    <property type="project" value="InterPro"/>
</dbReference>
<gene>
    <name evidence="13" type="ORF">SAMN04324258_2520</name>
</gene>
<dbReference type="AlphaFoldDB" id="A0A1T5KW46"/>
<dbReference type="InterPro" id="IPR036421">
    <property type="entry name" value="Fe_dep_repressor_sf"/>
</dbReference>
<comment type="similarity">
    <text evidence="2">Belongs to the DtxR/MntR family.</text>
</comment>
<keyword evidence="10" id="KW-0464">Manganese</keyword>
<name>A0A1T5KW46_9MICO</name>
<evidence type="ECO:0000256" key="9">
    <source>
        <dbReference type="ARBA" id="ARBA00023163"/>
    </source>
</evidence>
<keyword evidence="9" id="KW-0804">Transcription</keyword>
<dbReference type="Pfam" id="PF01325">
    <property type="entry name" value="Fe_dep_repress"/>
    <property type="match status" value="1"/>
</dbReference>
<dbReference type="InterPro" id="IPR022689">
    <property type="entry name" value="Iron_dep_repressor"/>
</dbReference>
<protein>
    <recommendedName>
        <fullName evidence="11">Manganese transport regulator</fullName>
    </recommendedName>
</protein>
<keyword evidence="8" id="KW-0010">Activator</keyword>
<dbReference type="InterPro" id="IPR022687">
    <property type="entry name" value="HTH_DTXR"/>
</dbReference>
<keyword evidence="7" id="KW-0238">DNA-binding</keyword>
<dbReference type="EMBL" id="FUZQ01000004">
    <property type="protein sequence ID" value="SKC67996.1"/>
    <property type="molecule type" value="Genomic_DNA"/>
</dbReference>
<evidence type="ECO:0000313" key="13">
    <source>
        <dbReference type="EMBL" id="SKC67996.1"/>
    </source>
</evidence>
<dbReference type="GO" id="GO:0045892">
    <property type="term" value="P:negative regulation of DNA-templated transcription"/>
    <property type="evidence" value="ECO:0007669"/>
    <property type="project" value="TreeGrafter"/>
</dbReference>
<dbReference type="FunFam" id="1.10.60.10:FF:000004">
    <property type="entry name" value="DtxR family transcriptional regulator"/>
    <property type="match status" value="1"/>
</dbReference>
<dbReference type="SUPFAM" id="SSF47979">
    <property type="entry name" value="Iron-dependent repressor protein, dimerization domain"/>
    <property type="match status" value="1"/>
</dbReference>
<dbReference type="InterPro" id="IPR050536">
    <property type="entry name" value="DtxR_MntR_Metal-Reg"/>
</dbReference>
<dbReference type="SMART" id="SM00899">
    <property type="entry name" value="FeoA"/>
    <property type="match status" value="1"/>
</dbReference>
<evidence type="ECO:0000256" key="6">
    <source>
        <dbReference type="ARBA" id="ARBA00023015"/>
    </source>
</evidence>
<dbReference type="InterPro" id="IPR036390">
    <property type="entry name" value="WH_DNA-bd_sf"/>
</dbReference>
<dbReference type="Proteomes" id="UP000189777">
    <property type="component" value="Unassembled WGS sequence"/>
</dbReference>
<dbReference type="STRING" id="526729.SAMN04324258_2520"/>
<dbReference type="SUPFAM" id="SSF50037">
    <property type="entry name" value="C-terminal domain of transcriptional repressors"/>
    <property type="match status" value="1"/>
</dbReference>
<evidence type="ECO:0000256" key="4">
    <source>
        <dbReference type="ARBA" id="ARBA00022490"/>
    </source>
</evidence>
<evidence type="ECO:0000313" key="14">
    <source>
        <dbReference type="Proteomes" id="UP000189777"/>
    </source>
</evidence>
<evidence type="ECO:0000259" key="12">
    <source>
        <dbReference type="PROSITE" id="PS50944"/>
    </source>
</evidence>
<accession>A0A1T5KW46</accession>
<proteinExistence type="inferred from homology"/>
<evidence type="ECO:0000256" key="10">
    <source>
        <dbReference type="ARBA" id="ARBA00023211"/>
    </source>
</evidence>
<dbReference type="InterPro" id="IPR001367">
    <property type="entry name" value="Fe_dep_repressor"/>
</dbReference>
<dbReference type="PANTHER" id="PTHR33238">
    <property type="entry name" value="IRON (METAL) DEPENDENT REPRESSOR, DTXR FAMILY"/>
    <property type="match status" value="1"/>
</dbReference>
<dbReference type="Gene3D" id="1.10.60.10">
    <property type="entry name" value="Iron dependent repressor, metal binding and dimerisation domain"/>
    <property type="match status" value="1"/>
</dbReference>
<evidence type="ECO:0000256" key="1">
    <source>
        <dbReference type="ARBA" id="ARBA00004496"/>
    </source>
</evidence>
<evidence type="ECO:0000256" key="5">
    <source>
        <dbReference type="ARBA" id="ARBA00022491"/>
    </source>
</evidence>
<dbReference type="RefSeq" id="WP_079574813.1">
    <property type="nucleotide sequence ID" value="NZ_FUZQ01000004.1"/>
</dbReference>
<dbReference type="GO" id="GO:0046983">
    <property type="term" value="F:protein dimerization activity"/>
    <property type="evidence" value="ECO:0007669"/>
    <property type="project" value="InterPro"/>
</dbReference>
<evidence type="ECO:0000256" key="2">
    <source>
        <dbReference type="ARBA" id="ARBA00007871"/>
    </source>
</evidence>
<feature type="domain" description="HTH dtxR-type" evidence="12">
    <location>
        <begin position="16"/>
        <end position="78"/>
    </location>
</feature>
<dbReference type="InterPro" id="IPR008988">
    <property type="entry name" value="Transcriptional_repressor_C"/>
</dbReference>
<dbReference type="Pfam" id="PF04023">
    <property type="entry name" value="FeoA"/>
    <property type="match status" value="1"/>
</dbReference>
<reference evidence="13 14" key="1">
    <citation type="submission" date="2017-02" db="EMBL/GenBank/DDBJ databases">
        <authorList>
            <person name="Peterson S.W."/>
        </authorList>
    </citation>
    <scope>NUCLEOTIDE SEQUENCE [LARGE SCALE GENOMIC DNA]</scope>
    <source>
        <strain evidence="13 14">DSM 21481</strain>
    </source>
</reference>
<comment type="subunit">
    <text evidence="3">Homodimer.</text>
</comment>
<dbReference type="OrthoDB" id="9791355at2"/>
<comment type="subcellular location">
    <subcellularLocation>
        <location evidence="1">Cytoplasm</location>
    </subcellularLocation>
</comment>
<evidence type="ECO:0000256" key="11">
    <source>
        <dbReference type="ARBA" id="ARBA00032593"/>
    </source>
</evidence>
<keyword evidence="6" id="KW-0805">Transcription regulation</keyword>
<dbReference type="Pfam" id="PF02742">
    <property type="entry name" value="Fe_dep_repr_C"/>
    <property type="match status" value="1"/>
</dbReference>
<dbReference type="SUPFAM" id="SSF46785">
    <property type="entry name" value="Winged helix' DNA-binding domain"/>
    <property type="match status" value="1"/>
</dbReference>
<dbReference type="InterPro" id="IPR007167">
    <property type="entry name" value="Fe-transptr_FeoA-like"/>
</dbReference>
<dbReference type="PANTHER" id="PTHR33238:SF11">
    <property type="entry name" value="TRANSCRIPTIONAL REGULATOR MNTR"/>
    <property type="match status" value="1"/>
</dbReference>
<keyword evidence="4" id="KW-0963">Cytoplasm</keyword>
<keyword evidence="5" id="KW-0678">Repressor</keyword>
<dbReference type="GO" id="GO:0046914">
    <property type="term" value="F:transition metal ion binding"/>
    <property type="evidence" value="ECO:0007669"/>
    <property type="project" value="InterPro"/>
</dbReference>
<dbReference type="InterPro" id="IPR036388">
    <property type="entry name" value="WH-like_DNA-bd_sf"/>
</dbReference>
<dbReference type="SMART" id="SM00529">
    <property type="entry name" value="HTH_DTXR"/>
    <property type="match status" value="1"/>
</dbReference>
<dbReference type="PROSITE" id="PS50944">
    <property type="entry name" value="HTH_DTXR"/>
    <property type="match status" value="1"/>
</dbReference>
<keyword evidence="14" id="KW-1185">Reference proteome</keyword>
<sequence length="236" mass="25942">MPDPTSPAPTVDPDELTPVAQDYLKAVWSAQEWSDEKVTTGLLADRLGVGPSTVSETVRRLTTQGLLGHEPYGGVWLTELGRRYALVMVRRHRLLETWLVRDLGYAWDEVHDEAEVLEHAVSDRLVERIAARLGHPERDPHGDPIPFPDGQVLRPEAVPLVDLGAGESGVVARISDADPEALRYLADLGIDLDLPVRLTSRREFAGTVGVAWEADGREVTVDLGLLAASRIWVVRA</sequence>
<dbReference type="Gene3D" id="1.10.10.10">
    <property type="entry name" value="Winged helix-like DNA-binding domain superfamily/Winged helix DNA-binding domain"/>
    <property type="match status" value="1"/>
</dbReference>
<evidence type="ECO:0000256" key="3">
    <source>
        <dbReference type="ARBA" id="ARBA00011738"/>
    </source>
</evidence>
<organism evidence="13 14">
    <name type="scientific">Krasilnikoviella flava</name>
    <dbReference type="NCBI Taxonomy" id="526729"/>
    <lineage>
        <taxon>Bacteria</taxon>
        <taxon>Bacillati</taxon>
        <taxon>Actinomycetota</taxon>
        <taxon>Actinomycetes</taxon>
        <taxon>Micrococcales</taxon>
        <taxon>Promicromonosporaceae</taxon>
        <taxon>Krasilnikoviella</taxon>
    </lineage>
</organism>
<evidence type="ECO:0000256" key="7">
    <source>
        <dbReference type="ARBA" id="ARBA00023125"/>
    </source>
</evidence>